<dbReference type="Pfam" id="PF01584">
    <property type="entry name" value="CheW"/>
    <property type="match status" value="1"/>
</dbReference>
<dbReference type="Gene3D" id="2.40.50.180">
    <property type="entry name" value="CheA-289, Domain 4"/>
    <property type="match status" value="1"/>
</dbReference>
<dbReference type="EMBL" id="VTEV01000004">
    <property type="protein sequence ID" value="TYS68210.1"/>
    <property type="molecule type" value="Genomic_DNA"/>
</dbReference>
<dbReference type="InterPro" id="IPR036061">
    <property type="entry name" value="CheW-like_dom_sf"/>
</dbReference>
<evidence type="ECO:0000259" key="1">
    <source>
        <dbReference type="PROSITE" id="PS50851"/>
    </source>
</evidence>
<reference evidence="2 3" key="1">
    <citation type="submission" date="2019-08" db="EMBL/GenBank/DDBJ databases">
        <title>Bacillus genomes from the desert of Cuatro Cienegas, Coahuila.</title>
        <authorList>
            <person name="Olmedo-Alvarez G."/>
        </authorList>
    </citation>
    <scope>NUCLEOTIDE SEQUENCE [LARGE SCALE GENOMIC DNA]</scope>
    <source>
        <strain evidence="2 3">CH28_1T</strain>
    </source>
</reference>
<protein>
    <submittedName>
        <fullName evidence="2">Chemotaxis protein CheW</fullName>
    </submittedName>
</protein>
<feature type="domain" description="CheW-like" evidence="1">
    <location>
        <begin position="3"/>
        <end position="142"/>
    </location>
</feature>
<dbReference type="AlphaFoldDB" id="A0A5D4SXR7"/>
<dbReference type="Gene3D" id="2.30.30.40">
    <property type="entry name" value="SH3 Domains"/>
    <property type="match status" value="1"/>
</dbReference>
<dbReference type="PANTHER" id="PTHR22617:SF23">
    <property type="entry name" value="CHEMOTAXIS PROTEIN CHEW"/>
    <property type="match status" value="1"/>
</dbReference>
<dbReference type="GO" id="GO:0006935">
    <property type="term" value="P:chemotaxis"/>
    <property type="evidence" value="ECO:0007669"/>
    <property type="project" value="InterPro"/>
</dbReference>
<dbReference type="SMART" id="SM00260">
    <property type="entry name" value="CheW"/>
    <property type="match status" value="1"/>
</dbReference>
<evidence type="ECO:0000313" key="2">
    <source>
        <dbReference type="EMBL" id="TYS68210.1"/>
    </source>
</evidence>
<accession>A0A5D4SXR7</accession>
<organism evidence="2 3">
    <name type="scientific">Sutcliffiella horikoshii</name>
    <dbReference type="NCBI Taxonomy" id="79883"/>
    <lineage>
        <taxon>Bacteria</taxon>
        <taxon>Bacillati</taxon>
        <taxon>Bacillota</taxon>
        <taxon>Bacilli</taxon>
        <taxon>Bacillales</taxon>
        <taxon>Bacillaceae</taxon>
        <taxon>Sutcliffiella</taxon>
    </lineage>
</organism>
<dbReference type="InterPro" id="IPR039315">
    <property type="entry name" value="CheW"/>
</dbReference>
<sequence length="155" mass="17230">MESQKLVIFEVNEEEYGIPVDHVVSIEKLGNVTALPEMEAYLKGLMKVRGQLIPVLDVKHILFSGPIEVNDKTRLIVVQTSELSIGLLVEDAKEILDVKKEAIKDLNVLALQSSPYISGMVNLDRRLIAIINPNNLVGRLEKVHHIKDAVEASTL</sequence>
<name>A0A5D4SXR7_9BACI</name>
<dbReference type="GO" id="GO:0005829">
    <property type="term" value="C:cytosol"/>
    <property type="evidence" value="ECO:0007669"/>
    <property type="project" value="TreeGrafter"/>
</dbReference>
<dbReference type="OrthoDB" id="9787997at2"/>
<dbReference type="SUPFAM" id="SSF50341">
    <property type="entry name" value="CheW-like"/>
    <property type="match status" value="1"/>
</dbReference>
<dbReference type="Proteomes" id="UP000322524">
    <property type="component" value="Unassembled WGS sequence"/>
</dbReference>
<gene>
    <name evidence="2" type="ORF">FZC76_10725</name>
</gene>
<evidence type="ECO:0000313" key="3">
    <source>
        <dbReference type="Proteomes" id="UP000322524"/>
    </source>
</evidence>
<dbReference type="RefSeq" id="WP_148988187.1">
    <property type="nucleotide sequence ID" value="NZ_VTEV01000004.1"/>
</dbReference>
<proteinExistence type="predicted"/>
<dbReference type="PANTHER" id="PTHR22617">
    <property type="entry name" value="CHEMOTAXIS SENSOR HISTIDINE KINASE-RELATED"/>
    <property type="match status" value="1"/>
</dbReference>
<dbReference type="PROSITE" id="PS50851">
    <property type="entry name" value="CHEW"/>
    <property type="match status" value="1"/>
</dbReference>
<dbReference type="GO" id="GO:0007165">
    <property type="term" value="P:signal transduction"/>
    <property type="evidence" value="ECO:0007669"/>
    <property type="project" value="InterPro"/>
</dbReference>
<dbReference type="InterPro" id="IPR002545">
    <property type="entry name" value="CheW-lke_dom"/>
</dbReference>
<comment type="caution">
    <text evidence="2">The sequence shown here is derived from an EMBL/GenBank/DDBJ whole genome shotgun (WGS) entry which is preliminary data.</text>
</comment>